<dbReference type="InParanoid" id="A0A1Y2FJH3"/>
<dbReference type="EMBL" id="MCGR01000018">
    <property type="protein sequence ID" value="ORY84090.1"/>
    <property type="molecule type" value="Genomic_DNA"/>
</dbReference>
<protein>
    <submittedName>
        <fullName evidence="1">Uncharacterized protein</fullName>
    </submittedName>
</protein>
<keyword evidence="2" id="KW-1185">Reference proteome</keyword>
<reference evidence="1 2" key="1">
    <citation type="submission" date="2016-07" db="EMBL/GenBank/DDBJ databases">
        <title>Pervasive Adenine N6-methylation of Active Genes in Fungi.</title>
        <authorList>
            <consortium name="DOE Joint Genome Institute"/>
            <person name="Mondo S.J."/>
            <person name="Dannebaum R.O."/>
            <person name="Kuo R.C."/>
            <person name="Labutti K."/>
            <person name="Haridas S."/>
            <person name="Kuo A."/>
            <person name="Salamov A."/>
            <person name="Ahrendt S.R."/>
            <person name="Lipzen A."/>
            <person name="Sullivan W."/>
            <person name="Andreopoulos W.B."/>
            <person name="Clum A."/>
            <person name="Lindquist E."/>
            <person name="Daum C."/>
            <person name="Ramamoorthy G.K."/>
            <person name="Gryganskyi A."/>
            <person name="Culley D."/>
            <person name="Magnuson J.K."/>
            <person name="James T.Y."/>
            <person name="O'Malley M.A."/>
            <person name="Stajich J.E."/>
            <person name="Spatafora J.W."/>
            <person name="Visel A."/>
            <person name="Grigoriev I.V."/>
        </authorList>
    </citation>
    <scope>NUCLEOTIDE SEQUENCE [LARGE SCALE GENOMIC DNA]</scope>
    <source>
        <strain evidence="1 2">62-1032</strain>
    </source>
</reference>
<dbReference type="Proteomes" id="UP000193467">
    <property type="component" value="Unassembled WGS sequence"/>
</dbReference>
<gene>
    <name evidence="1" type="ORF">BCR35DRAFT_303140</name>
</gene>
<dbReference type="InterPro" id="IPR032675">
    <property type="entry name" value="LRR_dom_sf"/>
</dbReference>
<accession>A0A1Y2FJH3</accession>
<sequence>MAPDPQAASAPPRRTLADLLPELKAIIVQMARDQDSALQHRINSTASTRELVSLGMSDWDGKSARALSLVDRAWNLAAAPVLFETITSTRCQDSLFGFRISAKYPFCVKKVIFLDVSKAADWRSLLRALPSFANLEHVTFTEEAVFTLFNPGGEPDEDQATFREALRTLAPRIPNLNLMFIDVAATSWMLPQFTTLRWLKWCPMESSVDASYRTLGQAFAQCRRLEHLSLIYPSNLLSSMLMKDAVEPSSWPGVRSLVITLNPQIGADTWRLIQSFGATLEKLLVYLSDASLLDHLGEEREASTFAFPNLRRLTIKSGSAAPVDTTPLLKIFSASPIGHLILPISGNGHDLSPTSLPSTDFLETVLRLFPTHLRSLQLDYHPLLNMQHFHSLAPALVSLASARNISLTLLPSYDIFLHRKQRNGDPGTRQEQTIRRCDGVDEVLRHTLAQSGRMRATGDLEGAEQLVEALTPLRGRMLRDED</sequence>
<evidence type="ECO:0000313" key="2">
    <source>
        <dbReference type="Proteomes" id="UP000193467"/>
    </source>
</evidence>
<dbReference type="SUPFAM" id="SSF52047">
    <property type="entry name" value="RNI-like"/>
    <property type="match status" value="1"/>
</dbReference>
<dbReference type="OrthoDB" id="2540913at2759"/>
<dbReference type="Gene3D" id="3.80.10.10">
    <property type="entry name" value="Ribonuclease Inhibitor"/>
    <property type="match status" value="1"/>
</dbReference>
<organism evidence="1 2">
    <name type="scientific">Leucosporidium creatinivorum</name>
    <dbReference type="NCBI Taxonomy" id="106004"/>
    <lineage>
        <taxon>Eukaryota</taxon>
        <taxon>Fungi</taxon>
        <taxon>Dikarya</taxon>
        <taxon>Basidiomycota</taxon>
        <taxon>Pucciniomycotina</taxon>
        <taxon>Microbotryomycetes</taxon>
        <taxon>Leucosporidiales</taxon>
        <taxon>Leucosporidium</taxon>
    </lineage>
</organism>
<proteinExistence type="predicted"/>
<dbReference type="AlphaFoldDB" id="A0A1Y2FJH3"/>
<name>A0A1Y2FJH3_9BASI</name>
<comment type="caution">
    <text evidence="1">The sequence shown here is derived from an EMBL/GenBank/DDBJ whole genome shotgun (WGS) entry which is preliminary data.</text>
</comment>
<evidence type="ECO:0000313" key="1">
    <source>
        <dbReference type="EMBL" id="ORY84090.1"/>
    </source>
</evidence>